<sequence length="319" mass="34236">MRRIALPALLALAMPALIGAAPTAPPPIADLWYAHNAMTMMMGAASSIRVTVDTPTAQPWMFRIAPVLNQAQIVAVGSANAETLAGHGVKLVFTAQAPEAARLKALGIDARDMSFSDVPGMARSLRETAAAIGTPLAHQRLDAYEAYTAGVLRKLHATVGALPESSKPRVLHLVSWSPLKADGAGTMIDTWIREAGGRNAAEGLVGNQKPISIEQIAQWNPDIIIVGGPAKGPDDHPWVGVPAMAGRRIVRNPAGVFPWDRYGPEFALQLQWAAQLFHPKQAKIGDMAAETQRFYQRFYGYRLSDTDAHRILASLPPAP</sequence>
<dbReference type="Pfam" id="PF01497">
    <property type="entry name" value="Peripla_BP_2"/>
    <property type="match status" value="1"/>
</dbReference>
<keyword evidence="4" id="KW-1185">Reference proteome</keyword>
<feature type="chain" id="PRO_5047155444" evidence="1">
    <location>
        <begin position="21"/>
        <end position="319"/>
    </location>
</feature>
<gene>
    <name evidence="3" type="ORF">PBT88_01325</name>
</gene>
<dbReference type="InterPro" id="IPR050902">
    <property type="entry name" value="ABC_Transporter_SBP"/>
</dbReference>
<keyword evidence="1" id="KW-0732">Signal</keyword>
<dbReference type="Gene3D" id="1.20.58.2180">
    <property type="match status" value="1"/>
</dbReference>
<evidence type="ECO:0000313" key="4">
    <source>
        <dbReference type="Proteomes" id="UP001210865"/>
    </source>
</evidence>
<dbReference type="EMBL" id="CP115174">
    <property type="protein sequence ID" value="WBO22822.1"/>
    <property type="molecule type" value="Genomic_DNA"/>
</dbReference>
<proteinExistence type="predicted"/>
<organism evidence="3 4">
    <name type="scientific">Sphingomonas abietis</name>
    <dbReference type="NCBI Taxonomy" id="3012344"/>
    <lineage>
        <taxon>Bacteria</taxon>
        <taxon>Pseudomonadati</taxon>
        <taxon>Pseudomonadota</taxon>
        <taxon>Alphaproteobacteria</taxon>
        <taxon>Sphingomonadales</taxon>
        <taxon>Sphingomonadaceae</taxon>
        <taxon>Sphingomonas</taxon>
    </lineage>
</organism>
<dbReference type="PANTHER" id="PTHR30535">
    <property type="entry name" value="VITAMIN B12-BINDING PROTEIN"/>
    <property type="match status" value="1"/>
</dbReference>
<feature type="signal peptide" evidence="1">
    <location>
        <begin position="1"/>
        <end position="20"/>
    </location>
</feature>
<accession>A0ABY7NQJ2</accession>
<dbReference type="SUPFAM" id="SSF53807">
    <property type="entry name" value="Helical backbone' metal receptor"/>
    <property type="match status" value="1"/>
</dbReference>
<evidence type="ECO:0000256" key="1">
    <source>
        <dbReference type="SAM" id="SignalP"/>
    </source>
</evidence>
<feature type="domain" description="Fe/B12 periplasmic-binding" evidence="2">
    <location>
        <begin position="119"/>
        <end position="229"/>
    </location>
</feature>
<dbReference type="InterPro" id="IPR002491">
    <property type="entry name" value="ABC_transptr_periplasmic_BD"/>
</dbReference>
<reference evidence="3 4" key="1">
    <citation type="submission" date="2022-12" db="EMBL/GenBank/DDBJ databases">
        <title>Sphingomonas abieness sp. nov., an endophytic bacterium isolated from Abies koreana.</title>
        <authorList>
            <person name="Jiang L."/>
            <person name="Lee J."/>
        </authorList>
    </citation>
    <scope>NUCLEOTIDE SEQUENCE [LARGE SCALE GENOMIC DNA]</scope>
    <source>
        <strain evidence="4">PAMB 00755</strain>
    </source>
</reference>
<name>A0ABY7NQJ2_9SPHN</name>
<evidence type="ECO:0000313" key="3">
    <source>
        <dbReference type="EMBL" id="WBO22822.1"/>
    </source>
</evidence>
<protein>
    <submittedName>
        <fullName evidence="3">ABC transporter substrate-binding protein</fullName>
    </submittedName>
</protein>
<dbReference type="PANTHER" id="PTHR30535:SF34">
    <property type="entry name" value="MOLYBDATE-BINDING PROTEIN MOLA"/>
    <property type="match status" value="1"/>
</dbReference>
<evidence type="ECO:0000259" key="2">
    <source>
        <dbReference type="Pfam" id="PF01497"/>
    </source>
</evidence>
<dbReference type="Proteomes" id="UP001210865">
    <property type="component" value="Chromosome"/>
</dbReference>
<dbReference type="Gene3D" id="3.40.50.1980">
    <property type="entry name" value="Nitrogenase molybdenum iron protein domain"/>
    <property type="match status" value="1"/>
</dbReference>
<dbReference type="RefSeq" id="WP_270077462.1">
    <property type="nucleotide sequence ID" value="NZ_CP115174.1"/>
</dbReference>